<reference evidence="1 2" key="1">
    <citation type="journal article" date="2012" name="J. Bacteriol.">
        <title>Complete Genome Sequence of the Thermophilic, Piezophilic, Heterotrophic Bacterium Marinitoga piezophila KA3.</title>
        <authorList>
            <person name="Lucas S."/>
            <person name="Han J."/>
            <person name="Lapidus A."/>
            <person name="Cheng J.F."/>
            <person name="Goodwin L.A."/>
            <person name="Pitluck S."/>
            <person name="Peters L."/>
            <person name="Mikhailova N."/>
            <person name="Teshima H."/>
            <person name="Detter J.C."/>
            <person name="Han C."/>
            <person name="Tapia R."/>
            <person name="Land M."/>
            <person name="Hauser L."/>
            <person name="Kyrpides N.C."/>
            <person name="Ivanova N."/>
            <person name="Pagani I."/>
            <person name="Vannier P."/>
            <person name="Oger P."/>
            <person name="Bartlett D.H."/>
            <person name="Noll K.M."/>
            <person name="Woyke T."/>
            <person name="Jebbar M."/>
        </authorList>
    </citation>
    <scope>NUCLEOTIDE SEQUENCE [LARGE SCALE GENOMIC DNA]</scope>
    <source>
        <strain evidence="2">DSM 14283 / JCM 11233 / KA3</strain>
    </source>
</reference>
<keyword evidence="2" id="KW-1185">Reference proteome</keyword>
<reference evidence="2" key="2">
    <citation type="submission" date="2012-01" db="EMBL/GenBank/DDBJ databases">
        <title>Complete sequence of chromosome of Marinitoga piezophila KA3.</title>
        <authorList>
            <person name="Lucas S."/>
            <person name="Han J."/>
            <person name="Lapidus A."/>
            <person name="Cheng J.-F."/>
            <person name="Goodwin L."/>
            <person name="Pitluck S."/>
            <person name="Peters L."/>
            <person name="Mikhailova N."/>
            <person name="Teshima H."/>
            <person name="Detter J.C."/>
            <person name="Han C."/>
            <person name="Tapia R."/>
            <person name="Land M."/>
            <person name="Hauser L."/>
            <person name="Kyrpides N."/>
            <person name="Ivanova N."/>
            <person name="Pagani I."/>
            <person name="Jebbar M."/>
            <person name="Vannier P."/>
            <person name="Oger P."/>
            <person name="Cario A."/>
            <person name="Bartlett D."/>
            <person name="Noll K.M."/>
            <person name="Woyke T."/>
        </authorList>
    </citation>
    <scope>NUCLEOTIDE SEQUENCE [LARGE SCALE GENOMIC DNA]</scope>
    <source>
        <strain evidence="2">DSM 14283 / JCM 11233 / KA3</strain>
    </source>
</reference>
<proteinExistence type="predicted"/>
<dbReference type="RefSeq" id="WP_014296844.1">
    <property type="nucleotide sequence ID" value="NC_016751.1"/>
</dbReference>
<dbReference type="EMBL" id="CP003257">
    <property type="protein sequence ID" value="AEX85773.1"/>
    <property type="molecule type" value="Genomic_DNA"/>
</dbReference>
<sequence length="74" mass="8123">MINGVSGVGSYQYTPQINTRNAASSAANQQMAQKTSQDFDNLLNAIVYQQDGLTRKLVRIIGDMYQGKNLDILA</sequence>
<gene>
    <name evidence="1" type="ordered locus">Marpi_1373</name>
</gene>
<evidence type="ECO:0000313" key="2">
    <source>
        <dbReference type="Proteomes" id="UP000007161"/>
    </source>
</evidence>
<dbReference type="Proteomes" id="UP000007161">
    <property type="component" value="Chromosome"/>
</dbReference>
<dbReference type="KEGG" id="mpz:Marpi_1373"/>
<organism evidence="1 2">
    <name type="scientific">Marinitoga piezophila (strain DSM 14283 / JCM 11233 / KA3)</name>
    <dbReference type="NCBI Taxonomy" id="443254"/>
    <lineage>
        <taxon>Bacteria</taxon>
        <taxon>Thermotogati</taxon>
        <taxon>Thermotogota</taxon>
        <taxon>Thermotogae</taxon>
        <taxon>Petrotogales</taxon>
        <taxon>Petrotogaceae</taxon>
        <taxon>Marinitoga</taxon>
    </lineage>
</organism>
<accession>H2J3F7</accession>
<dbReference type="STRING" id="443254.Marpi_1373"/>
<dbReference type="OrthoDB" id="37812at2"/>
<dbReference type="AlphaFoldDB" id="H2J3F7"/>
<evidence type="ECO:0000313" key="1">
    <source>
        <dbReference type="EMBL" id="AEX85773.1"/>
    </source>
</evidence>
<protein>
    <submittedName>
        <fullName evidence="1">Uncharacterized protein</fullName>
    </submittedName>
</protein>
<name>H2J3F7_MARPK</name>
<dbReference type="HOGENOM" id="CLU_2683527_0_0_0"/>